<feature type="compositionally biased region" description="Basic and acidic residues" evidence="3">
    <location>
        <begin position="476"/>
        <end position="485"/>
    </location>
</feature>
<dbReference type="SUPFAM" id="SSF88697">
    <property type="entry name" value="PUA domain-like"/>
    <property type="match status" value="1"/>
</dbReference>
<dbReference type="InterPro" id="IPR015947">
    <property type="entry name" value="PUA-like_sf"/>
</dbReference>
<evidence type="ECO:0000256" key="3">
    <source>
        <dbReference type="SAM" id="MobiDB-lite"/>
    </source>
</evidence>
<dbReference type="Proteomes" id="UP000246740">
    <property type="component" value="Unassembled WGS sequence"/>
</dbReference>
<dbReference type="Pfam" id="PF02182">
    <property type="entry name" value="SAD_SRA"/>
    <property type="match status" value="1"/>
</dbReference>
<feature type="compositionally biased region" description="Basic and acidic residues" evidence="3">
    <location>
        <begin position="424"/>
        <end position="433"/>
    </location>
</feature>
<proteinExistence type="predicted"/>
<dbReference type="STRING" id="1882483.A0A317XZ91"/>
<name>A0A317XZ91_9BASI</name>
<feature type="domain" description="YDG" evidence="4">
    <location>
        <begin position="199"/>
        <end position="351"/>
    </location>
</feature>
<dbReference type="InterPro" id="IPR003105">
    <property type="entry name" value="SRA_YDG"/>
</dbReference>
<dbReference type="SMART" id="SM00466">
    <property type="entry name" value="SRA"/>
    <property type="match status" value="1"/>
</dbReference>
<dbReference type="Gene3D" id="2.30.280.10">
    <property type="entry name" value="SRA-YDG"/>
    <property type="match status" value="1"/>
</dbReference>
<accession>A0A317XZ91</accession>
<dbReference type="PANTHER" id="PTHR14140:SF27">
    <property type="entry name" value="OS04G0289800 PROTEIN"/>
    <property type="match status" value="1"/>
</dbReference>
<dbReference type="PANTHER" id="PTHR14140">
    <property type="entry name" value="E3 UBIQUITIN-PROTEIN LIGASE UHRF-RELATED"/>
    <property type="match status" value="1"/>
</dbReference>
<feature type="region of interest" description="Disordered" evidence="3">
    <location>
        <begin position="47"/>
        <end position="126"/>
    </location>
</feature>
<keyword evidence="6" id="KW-1185">Reference proteome</keyword>
<protein>
    <recommendedName>
        <fullName evidence="4">YDG domain-containing protein</fullName>
    </recommendedName>
</protein>
<evidence type="ECO:0000259" key="4">
    <source>
        <dbReference type="PROSITE" id="PS51015"/>
    </source>
</evidence>
<reference evidence="5 6" key="1">
    <citation type="journal article" date="2018" name="Mol. Biol. Evol.">
        <title>Broad Genomic Sampling Reveals a Smut Pathogenic Ancestry of the Fungal Clade Ustilaginomycotina.</title>
        <authorList>
            <person name="Kijpornyongpan T."/>
            <person name="Mondo S.J."/>
            <person name="Barry K."/>
            <person name="Sandor L."/>
            <person name="Lee J."/>
            <person name="Lipzen A."/>
            <person name="Pangilinan J."/>
            <person name="LaButti K."/>
            <person name="Hainaut M."/>
            <person name="Henrissat B."/>
            <person name="Grigoriev I.V."/>
            <person name="Spatafora J.W."/>
            <person name="Aime M.C."/>
        </authorList>
    </citation>
    <scope>NUCLEOTIDE SEQUENCE [LARGE SCALE GENOMIC DNA]</scope>
    <source>
        <strain evidence="5 6">MCA 3645</strain>
    </source>
</reference>
<evidence type="ECO:0000313" key="5">
    <source>
        <dbReference type="EMBL" id="PWZ03607.1"/>
    </source>
</evidence>
<organism evidence="5 6">
    <name type="scientific">Testicularia cyperi</name>
    <dbReference type="NCBI Taxonomy" id="1882483"/>
    <lineage>
        <taxon>Eukaryota</taxon>
        <taxon>Fungi</taxon>
        <taxon>Dikarya</taxon>
        <taxon>Basidiomycota</taxon>
        <taxon>Ustilaginomycotina</taxon>
        <taxon>Ustilaginomycetes</taxon>
        <taxon>Ustilaginales</taxon>
        <taxon>Anthracoideaceae</taxon>
        <taxon>Testicularia</taxon>
    </lineage>
</organism>
<feature type="region of interest" description="Disordered" evidence="3">
    <location>
        <begin position="257"/>
        <end position="288"/>
    </location>
</feature>
<dbReference type="InterPro" id="IPR036987">
    <property type="entry name" value="SRA-YDG_sf"/>
</dbReference>
<dbReference type="GO" id="GO:0061630">
    <property type="term" value="F:ubiquitin protein ligase activity"/>
    <property type="evidence" value="ECO:0007669"/>
    <property type="project" value="TreeGrafter"/>
</dbReference>
<feature type="compositionally biased region" description="Basic and acidic residues" evidence="3">
    <location>
        <begin position="78"/>
        <end position="89"/>
    </location>
</feature>
<dbReference type="AlphaFoldDB" id="A0A317XZ91"/>
<evidence type="ECO:0000256" key="1">
    <source>
        <dbReference type="ARBA" id="ARBA00023242"/>
    </source>
</evidence>
<dbReference type="OrthoDB" id="2270193at2759"/>
<comment type="subcellular location">
    <subcellularLocation>
        <location evidence="2">Nucleus</location>
    </subcellularLocation>
</comment>
<keyword evidence="1 2" id="KW-0539">Nucleus</keyword>
<dbReference type="PROSITE" id="PS51015">
    <property type="entry name" value="YDG"/>
    <property type="match status" value="1"/>
</dbReference>
<feature type="compositionally biased region" description="Acidic residues" evidence="3">
    <location>
        <begin position="465"/>
        <end position="475"/>
    </location>
</feature>
<evidence type="ECO:0000256" key="2">
    <source>
        <dbReference type="PROSITE-ProRule" id="PRU00358"/>
    </source>
</evidence>
<feature type="region of interest" description="Disordered" evidence="3">
    <location>
        <begin position="353"/>
        <end position="493"/>
    </location>
</feature>
<feature type="compositionally biased region" description="Acidic residues" evidence="3">
    <location>
        <begin position="362"/>
        <end position="388"/>
    </location>
</feature>
<sequence length="693" mass="76214">MVKTARGINSPSGVLDNDYEAQRQANIRANIELMKTLGLYQTDVFDTRKAPPAKRPKRDVTPASSRASASPESTPSPKKYDQKRLDRPARVTRSLSRTLLDNGVGSSRDLAPRRSASLAQSRSPDEKKRYRFKKLSDFIASDYDDDYNDNNGSEYSRSPSPFKKRYGLYSARHYYPDESELQRHADRLGVRIHDPKTFGGIPGIEVGRLWEKRIGCSTDAVHAPTVAGISGNEDVGCWSICLSGGYEDDVDEGETFTYSGSGGRDLKGTLDNPKNLRTAPQSSDQKWEGKNAALLKSVQTGKPVRVVRGYKGCSIYSPPVGYVYSGLYKVTRAWMETGRAGFQMCRFEFRRLPRQPPLPTFPDDDEEEEEEEEEDDNNDDDDNDDGGNEDTSHLADSDDGPTGQTDMVRKVVSNTTLVLPLSSGERDANASDSRRRRSPSTSSAPRAKRAKRTRLLPAETIDLTADTDTDTDTDEDEKKGEKAAGLEETEASESEVLELLATASTTSALADTSVGSPPAPSDTFAGRCGRDCGYGCGCCCRSVHGCENGSETERRSMCSRVPGLSLSSPICSSARVPSLSRYRLAPPAHTQALRLRVQIQDSPGNTCIDSAWRRDQHEHEHVHEYATLADAQFDRVAYCLSDNFDGCCDAVCDDRHGVALARRDRNRGGDKVLVLEVSTSRANLVDHIVDQSA</sequence>
<dbReference type="GO" id="GO:0005634">
    <property type="term" value="C:nucleus"/>
    <property type="evidence" value="ECO:0007669"/>
    <property type="project" value="UniProtKB-SubCell"/>
</dbReference>
<gene>
    <name evidence="5" type="ORF">BCV70DRAFT_197809</name>
</gene>
<dbReference type="GO" id="GO:0016567">
    <property type="term" value="P:protein ubiquitination"/>
    <property type="evidence" value="ECO:0007669"/>
    <property type="project" value="TreeGrafter"/>
</dbReference>
<feature type="compositionally biased region" description="Low complexity" evidence="3">
    <location>
        <begin position="62"/>
        <end position="77"/>
    </location>
</feature>
<dbReference type="InParanoid" id="A0A317XZ91"/>
<dbReference type="InterPro" id="IPR045134">
    <property type="entry name" value="UHRF1/2-like"/>
</dbReference>
<dbReference type="GO" id="GO:0044027">
    <property type="term" value="P:negative regulation of gene expression via chromosomal CpG island methylation"/>
    <property type="evidence" value="ECO:0007669"/>
    <property type="project" value="TreeGrafter"/>
</dbReference>
<evidence type="ECO:0000313" key="6">
    <source>
        <dbReference type="Proteomes" id="UP000246740"/>
    </source>
</evidence>
<dbReference type="EMBL" id="KZ819188">
    <property type="protein sequence ID" value="PWZ03607.1"/>
    <property type="molecule type" value="Genomic_DNA"/>
</dbReference>